<feature type="domain" description="SH3" evidence="15">
    <location>
        <begin position="75"/>
        <end position="136"/>
    </location>
</feature>
<sequence>MWWQEALLQSRPLPHIPPPGSLLPTDLLSQNQDGLENHTGTMHSQGSSNTAQSSFETAHRWTSKENLLAPGPEEDDPQLFVALYDFKAGGENQLSLRKGEQVRILSYNKSGEWCEAHSDSGHVGWVPSNYVTPLNSLEKHSWYHGPISRNAAEYLLSSGINGSFLVRESESSPGQRSISLRYDGRVYHYRISEDSDGKVYVTADAKFNTLAELVHHHSALHEGHGLITPLLYPAPKQNKPTVFPLSPEPDEWEICRTDIVMKHKLGGGQYGEVYEAVWKRYGNTVAVKTLKEDTMALKDFLEEAAIMKEMKHPNLVQLIGVCTREPPFYIITEFMSHGNLLDFLRTSGRERLDAVALLYMATQIASGMSYLESRNFIHRDLAARNCLVSDNNLVKVADFGLARLMRDDTYTAHAGAKFPIKWTAPEGLAYNKFSTKSDVWAFGVLLWEIATYGMSPYPGIDLTDVFHKLESGYRMERPPGCPPEVYDLMRKCWQWNAQDRPTFKSIHHDLEHMFQIRVPDPSSARSEASNRLLQAFRCAVQQTNVAKQLLPRQRERGFTRDMANLMNRATDSENEQNEVTPDTDTDNPEPIGFQKTPQQSSFKRAAPIMGNRGLETRGSKRLPQQARRDQLPPGAGSAGSAIGSGQQPILGALEVQNVKKAINRYGTLPKDARIGAYLESLRQGDGTVIQQVQQPSPQLPQLQHQPQGAVHLPPSSSPQMQMGVGNPNLSEPPPPPMAAANAISNSILAQRNAAALKAQPQMIRSNSSSGVTMSNSATASLSKLQRHRTTTDGSMMTFSSFRGTVGNNSPKRAVQPSLADLEFPPPPVDLPPPPEEFDMPLHEQRGGMLEKPMAAPSNDVRNTEPSVEEASSRFGVSLRKREPSTDSCSSLGSPADAVNNASGTGVDASSLPMPPPPPPATGGTKGDTKRTTNVPKCLPGETGGKKSISGGTVSDPASQLVSELAESMHLPKPPSLPLEAAHQPISHYKSSDVSSLRKPVSMTKSTILPSGGTDSNASQPPFKAQLKKLDPTKRAPVQPVKKEDNTGGIIDFKSRLRKVDQNNAEVSSNGSGGGDLSGESGSIVDNNNKHHPGNSIHNNNNINTNSSSNSSNGNVLNNNDNSASSSSSENENHRSQKKGESNMVVRNGGTNLLPGKNNHDLVGSNKLLLENNELNSLKLKKTSNTTTTSPSTIVTGSAPIDSNKVIELKKTEIKIELSDDRKRESLEGNSLKVDSGGGSGDNLSTGSSSGGAGGEEGDGKRKSTGSISSLKKLWEAKESPGDPMTAQLSPKLGTKSAANMVPKMNNNTEADDSSVGVGGVNNHEQQQAHANTASPGVSTGTVGTGGSKKPAVPIKPSKFSSIYATPVQTMIQSTTSLSSGTSVYAKSNDASINSSGGNSQPSEPKSSSPAAAAGAPGGRENILELLQSLQTGLKVPVGNISATQWLALSDRLYSLQSCCVTFADNESLPPHAKFHFRELVTRVENQARSLRSAGNKNVQDNEKLVQEVGQSLKQISNALHR</sequence>
<feature type="region of interest" description="Disordered" evidence="13">
    <location>
        <begin position="693"/>
        <end position="717"/>
    </location>
</feature>
<dbReference type="PROSITE" id="PS00109">
    <property type="entry name" value="PROTEIN_KINASE_TYR"/>
    <property type="match status" value="1"/>
</dbReference>
<dbReference type="SMART" id="SM00326">
    <property type="entry name" value="SH3"/>
    <property type="match status" value="1"/>
</dbReference>
<dbReference type="SMART" id="SM00252">
    <property type="entry name" value="SH2"/>
    <property type="match status" value="1"/>
</dbReference>
<feature type="region of interest" description="Disordered" evidence="13">
    <location>
        <begin position="989"/>
        <end position="1159"/>
    </location>
</feature>
<feature type="compositionally biased region" description="Polar residues" evidence="13">
    <location>
        <begin position="1002"/>
        <end position="1019"/>
    </location>
</feature>
<dbReference type="InterPro" id="IPR035837">
    <property type="entry name" value="ABL_SH2"/>
</dbReference>
<evidence type="ECO:0000256" key="2">
    <source>
        <dbReference type="ARBA" id="ARBA00022443"/>
    </source>
</evidence>
<dbReference type="Pfam" id="PF07714">
    <property type="entry name" value="PK_Tyr_Ser-Thr"/>
    <property type="match status" value="1"/>
</dbReference>
<feature type="region of interest" description="Disordered" evidence="13">
    <location>
        <begin position="1226"/>
        <end position="1355"/>
    </location>
</feature>
<evidence type="ECO:0000256" key="13">
    <source>
        <dbReference type="SAM" id="MobiDB-lite"/>
    </source>
</evidence>
<dbReference type="FunFam" id="1.20.120.330:FF:000014">
    <property type="entry name" value="Abl tyrosine kinase, isoform H"/>
    <property type="match status" value="1"/>
</dbReference>
<evidence type="ECO:0000256" key="5">
    <source>
        <dbReference type="ARBA" id="ARBA00022777"/>
    </source>
</evidence>
<feature type="region of interest" description="Disordered" evidence="13">
    <location>
        <begin position="819"/>
        <end position="958"/>
    </location>
</feature>
<dbReference type="InterPro" id="IPR036028">
    <property type="entry name" value="SH3-like_dom_sf"/>
</dbReference>
<dbReference type="PROSITE" id="PS00107">
    <property type="entry name" value="PROTEIN_KINASE_ATP"/>
    <property type="match status" value="1"/>
</dbReference>
<dbReference type="SMART" id="SM00219">
    <property type="entry name" value="TyrKc"/>
    <property type="match status" value="1"/>
</dbReference>
<dbReference type="InterPro" id="IPR015015">
    <property type="entry name" value="F-actin-binding"/>
</dbReference>
<feature type="compositionally biased region" description="Low complexity" evidence="13">
    <location>
        <begin position="693"/>
        <end position="707"/>
    </location>
</feature>
<dbReference type="InterPro" id="IPR001452">
    <property type="entry name" value="SH3_domain"/>
</dbReference>
<protein>
    <recommendedName>
        <fullName evidence="1">non-specific protein-tyrosine kinase</fullName>
        <ecNumber evidence="1">2.7.10.2</ecNumber>
    </recommendedName>
</protein>
<name>A0A182QIL6_9DIPT</name>
<dbReference type="InterPro" id="IPR001245">
    <property type="entry name" value="Ser-Thr/Tyr_kinase_cat_dom"/>
</dbReference>
<keyword evidence="3" id="KW-0808">Transferase</keyword>
<feature type="compositionally biased region" description="Basic and acidic residues" evidence="13">
    <location>
        <begin position="1130"/>
        <end position="1140"/>
    </location>
</feature>
<evidence type="ECO:0000256" key="11">
    <source>
        <dbReference type="PROSITE-ProRule" id="PRU00192"/>
    </source>
</evidence>
<evidence type="ECO:0000256" key="4">
    <source>
        <dbReference type="ARBA" id="ARBA00022741"/>
    </source>
</evidence>
<feature type="region of interest" description="Disordered" evidence="13">
    <location>
        <begin position="9"/>
        <end position="56"/>
    </location>
</feature>
<dbReference type="SUPFAM" id="SSF56112">
    <property type="entry name" value="Protein kinase-like (PK-like)"/>
    <property type="match status" value="1"/>
</dbReference>
<dbReference type="VEuPathDB" id="VectorBase:AFAF010939"/>
<feature type="compositionally biased region" description="Low complexity" evidence="13">
    <location>
        <begin position="1094"/>
        <end position="1129"/>
    </location>
</feature>
<evidence type="ECO:0000259" key="16">
    <source>
        <dbReference type="PROSITE" id="PS50011"/>
    </source>
</evidence>
<dbReference type="FunFam" id="3.30.200.20:FF:000037">
    <property type="entry name" value="Tyrosine-protein kinase"/>
    <property type="match status" value="1"/>
</dbReference>
<feature type="region of interest" description="Disordered" evidence="13">
    <location>
        <begin position="1389"/>
        <end position="1416"/>
    </location>
</feature>
<evidence type="ECO:0000259" key="14">
    <source>
        <dbReference type="PROSITE" id="PS50001"/>
    </source>
</evidence>
<feature type="compositionally biased region" description="Acidic residues" evidence="13">
    <location>
        <begin position="572"/>
        <end position="587"/>
    </location>
</feature>
<dbReference type="FunFam" id="1.10.510.10:FF:000542">
    <property type="entry name" value="Tyrosine-protein kinase Abl"/>
    <property type="match status" value="1"/>
</dbReference>
<dbReference type="CDD" id="cd11850">
    <property type="entry name" value="SH3_Abl"/>
    <property type="match status" value="1"/>
</dbReference>
<evidence type="ECO:0000256" key="8">
    <source>
        <dbReference type="ARBA" id="ARBA00023137"/>
    </source>
</evidence>
<evidence type="ECO:0000256" key="6">
    <source>
        <dbReference type="ARBA" id="ARBA00022840"/>
    </source>
</evidence>
<keyword evidence="8" id="KW-0829">Tyrosine-protein kinase</keyword>
<dbReference type="GO" id="GO:0023052">
    <property type="term" value="P:signaling"/>
    <property type="evidence" value="ECO:0007669"/>
    <property type="project" value="UniProtKB-ARBA"/>
</dbReference>
<dbReference type="InterPro" id="IPR050198">
    <property type="entry name" value="Non-receptor_tyrosine_kinases"/>
</dbReference>
<dbReference type="InterPro" id="IPR000719">
    <property type="entry name" value="Prot_kinase_dom"/>
</dbReference>
<dbReference type="PRINTS" id="PR00452">
    <property type="entry name" value="SH3DOMAIN"/>
</dbReference>
<dbReference type="InterPro" id="IPR036860">
    <property type="entry name" value="SH2_dom_sf"/>
</dbReference>
<dbReference type="EMBL" id="AXCN02000973">
    <property type="status" value="NOT_ANNOTATED_CDS"/>
    <property type="molecule type" value="Genomic_DNA"/>
</dbReference>
<evidence type="ECO:0000256" key="7">
    <source>
        <dbReference type="ARBA" id="ARBA00022999"/>
    </source>
</evidence>
<keyword evidence="18" id="KW-1185">Reference proteome</keyword>
<accession>A0A182QIL6</accession>
<dbReference type="GO" id="GO:0007154">
    <property type="term" value="P:cell communication"/>
    <property type="evidence" value="ECO:0007669"/>
    <property type="project" value="UniProtKB-ARBA"/>
</dbReference>
<evidence type="ECO:0000313" key="18">
    <source>
        <dbReference type="Proteomes" id="UP000075886"/>
    </source>
</evidence>
<dbReference type="GO" id="GO:0048468">
    <property type="term" value="P:cell development"/>
    <property type="evidence" value="ECO:0007669"/>
    <property type="project" value="UniProtKB-ARBA"/>
</dbReference>
<feature type="compositionally biased region" description="Polar residues" evidence="13">
    <location>
        <begin position="1322"/>
        <end position="1333"/>
    </location>
</feature>
<dbReference type="FunFam" id="2.30.30.40:FF:000010">
    <property type="entry name" value="Tyrosine-protein kinase"/>
    <property type="match status" value="1"/>
</dbReference>
<keyword evidence="7 10" id="KW-0727">SH2 domain</keyword>
<keyword evidence="6 12" id="KW-0067">ATP-binding</keyword>
<evidence type="ECO:0000256" key="12">
    <source>
        <dbReference type="PROSITE-ProRule" id="PRU10141"/>
    </source>
</evidence>
<feature type="compositionally biased region" description="Pro residues" evidence="13">
    <location>
        <begin position="823"/>
        <end position="834"/>
    </location>
</feature>
<dbReference type="CDD" id="cd05052">
    <property type="entry name" value="PTKc_Abl"/>
    <property type="match status" value="1"/>
</dbReference>
<keyword evidence="2 11" id="KW-0728">SH3 domain</keyword>
<dbReference type="GO" id="GO:0005524">
    <property type="term" value="F:ATP binding"/>
    <property type="evidence" value="ECO:0007669"/>
    <property type="project" value="UniProtKB-UniRule"/>
</dbReference>
<evidence type="ECO:0000256" key="3">
    <source>
        <dbReference type="ARBA" id="ARBA00022679"/>
    </source>
</evidence>
<comment type="catalytic activity">
    <reaction evidence="9">
        <text>L-tyrosyl-[protein] + ATP = O-phospho-L-tyrosyl-[protein] + ADP + H(+)</text>
        <dbReference type="Rhea" id="RHEA:10596"/>
        <dbReference type="Rhea" id="RHEA-COMP:10136"/>
        <dbReference type="Rhea" id="RHEA-COMP:20101"/>
        <dbReference type="ChEBI" id="CHEBI:15378"/>
        <dbReference type="ChEBI" id="CHEBI:30616"/>
        <dbReference type="ChEBI" id="CHEBI:46858"/>
        <dbReference type="ChEBI" id="CHEBI:61978"/>
        <dbReference type="ChEBI" id="CHEBI:456216"/>
        <dbReference type="EC" id="2.7.10.2"/>
    </reaction>
</comment>
<dbReference type="InterPro" id="IPR020635">
    <property type="entry name" value="Tyr_kinase_cat_dom"/>
</dbReference>
<evidence type="ECO:0000256" key="9">
    <source>
        <dbReference type="ARBA" id="ARBA00051245"/>
    </source>
</evidence>
<dbReference type="EC" id="2.7.10.2" evidence="1"/>
<dbReference type="FunFam" id="3.30.505.10:FF:000004">
    <property type="entry name" value="Tyrosine-protein kinase"/>
    <property type="match status" value="1"/>
</dbReference>
<feature type="region of interest" description="Disordered" evidence="13">
    <location>
        <begin position="567"/>
        <end position="643"/>
    </location>
</feature>
<evidence type="ECO:0000313" key="17">
    <source>
        <dbReference type="EnsemblMetazoa" id="AFAF010939-PA"/>
    </source>
</evidence>
<dbReference type="PROSITE" id="PS50011">
    <property type="entry name" value="PROTEIN_KINASE_DOM"/>
    <property type="match status" value="1"/>
</dbReference>
<reference evidence="18" key="1">
    <citation type="submission" date="2014-01" db="EMBL/GenBank/DDBJ databases">
        <title>The Genome Sequence of Anopheles farauti FAR1 (V2).</title>
        <authorList>
            <consortium name="The Broad Institute Genomics Platform"/>
            <person name="Neafsey D.E."/>
            <person name="Besansky N."/>
            <person name="Howell P."/>
            <person name="Walton C."/>
            <person name="Young S.K."/>
            <person name="Zeng Q."/>
            <person name="Gargeya S."/>
            <person name="Fitzgerald M."/>
            <person name="Haas B."/>
            <person name="Abouelleil A."/>
            <person name="Allen A.W."/>
            <person name="Alvarado L."/>
            <person name="Arachchi H.M."/>
            <person name="Berlin A.M."/>
            <person name="Chapman S.B."/>
            <person name="Gainer-Dewar J."/>
            <person name="Goldberg J."/>
            <person name="Griggs A."/>
            <person name="Gujja S."/>
            <person name="Hansen M."/>
            <person name="Howarth C."/>
            <person name="Imamovic A."/>
            <person name="Ireland A."/>
            <person name="Larimer J."/>
            <person name="McCowan C."/>
            <person name="Murphy C."/>
            <person name="Pearson M."/>
            <person name="Poon T.W."/>
            <person name="Priest M."/>
            <person name="Roberts A."/>
            <person name="Saif S."/>
            <person name="Shea T."/>
            <person name="Sisk P."/>
            <person name="Sykes S."/>
            <person name="Wortman J."/>
            <person name="Nusbaum C."/>
            <person name="Birren B."/>
        </authorList>
    </citation>
    <scope>NUCLEOTIDE SEQUENCE [LARGE SCALE GENOMIC DNA]</scope>
    <source>
        <strain evidence="18">FAR1</strain>
    </source>
</reference>
<keyword evidence="4 12" id="KW-0547">Nucleotide-binding</keyword>
<dbReference type="Gene3D" id="1.20.120.330">
    <property type="entry name" value="Nucleotidyltransferases domain 2"/>
    <property type="match status" value="1"/>
</dbReference>
<dbReference type="SMART" id="SM00808">
    <property type="entry name" value="FABD"/>
    <property type="match status" value="1"/>
</dbReference>
<evidence type="ECO:0000256" key="10">
    <source>
        <dbReference type="PROSITE-ProRule" id="PRU00191"/>
    </source>
</evidence>
<dbReference type="Pfam" id="PF00018">
    <property type="entry name" value="SH3_1"/>
    <property type="match status" value="1"/>
</dbReference>
<feature type="compositionally biased region" description="Low complexity" evidence="13">
    <location>
        <begin position="1397"/>
        <end position="1414"/>
    </location>
</feature>
<dbReference type="Gene3D" id="3.30.200.20">
    <property type="entry name" value="Phosphorylase Kinase, domain 1"/>
    <property type="match status" value="1"/>
</dbReference>
<dbReference type="SUPFAM" id="SSF55550">
    <property type="entry name" value="SH2 domain"/>
    <property type="match status" value="1"/>
</dbReference>
<dbReference type="GO" id="GO:0004715">
    <property type="term" value="F:non-membrane spanning protein tyrosine kinase activity"/>
    <property type="evidence" value="ECO:0007669"/>
    <property type="project" value="UniProtKB-EC"/>
</dbReference>
<dbReference type="Proteomes" id="UP000075886">
    <property type="component" value="Unassembled WGS sequence"/>
</dbReference>
<dbReference type="EnsemblMetazoa" id="AFAF010939-RA">
    <property type="protein sequence ID" value="AFAF010939-PA"/>
    <property type="gene ID" value="AFAF010939"/>
</dbReference>
<dbReference type="Gene3D" id="2.30.30.40">
    <property type="entry name" value="SH3 Domains"/>
    <property type="match status" value="1"/>
</dbReference>
<dbReference type="Gene3D" id="3.30.505.10">
    <property type="entry name" value="SH2 domain"/>
    <property type="match status" value="1"/>
</dbReference>
<evidence type="ECO:0000259" key="15">
    <source>
        <dbReference type="PROSITE" id="PS50002"/>
    </source>
</evidence>
<organism evidence="17 18">
    <name type="scientific">Anopheles farauti</name>
    <dbReference type="NCBI Taxonomy" id="69004"/>
    <lineage>
        <taxon>Eukaryota</taxon>
        <taxon>Metazoa</taxon>
        <taxon>Ecdysozoa</taxon>
        <taxon>Arthropoda</taxon>
        <taxon>Hexapoda</taxon>
        <taxon>Insecta</taxon>
        <taxon>Pterygota</taxon>
        <taxon>Neoptera</taxon>
        <taxon>Endopterygota</taxon>
        <taxon>Diptera</taxon>
        <taxon>Nematocera</taxon>
        <taxon>Culicoidea</taxon>
        <taxon>Culicidae</taxon>
        <taxon>Anophelinae</taxon>
        <taxon>Anopheles</taxon>
    </lineage>
</organism>
<dbReference type="PRINTS" id="PR00109">
    <property type="entry name" value="TYRKINASE"/>
</dbReference>
<dbReference type="STRING" id="69004.A0A182QIL6"/>
<dbReference type="InterPro" id="IPR011009">
    <property type="entry name" value="Kinase-like_dom_sf"/>
</dbReference>
<dbReference type="PROSITE" id="PS50001">
    <property type="entry name" value="SH2"/>
    <property type="match status" value="1"/>
</dbReference>
<reference evidence="17" key="2">
    <citation type="submission" date="2020-05" db="UniProtKB">
        <authorList>
            <consortium name="EnsemblMetazoa"/>
        </authorList>
    </citation>
    <scope>IDENTIFICATION</scope>
    <source>
        <strain evidence="17">FAR1</strain>
    </source>
</reference>
<dbReference type="InterPro" id="IPR000980">
    <property type="entry name" value="SH2"/>
</dbReference>
<dbReference type="SUPFAM" id="SSF50044">
    <property type="entry name" value="SH3-domain"/>
    <property type="match status" value="1"/>
</dbReference>
<dbReference type="Pfam" id="PF08919">
    <property type="entry name" value="F_actin_bind"/>
    <property type="match status" value="1"/>
</dbReference>
<dbReference type="GO" id="GO:0002009">
    <property type="term" value="P:morphogenesis of an epithelium"/>
    <property type="evidence" value="ECO:0007669"/>
    <property type="project" value="UniProtKB-ARBA"/>
</dbReference>
<keyword evidence="5" id="KW-0418">Kinase</keyword>
<feature type="compositionally biased region" description="Polar residues" evidence="13">
    <location>
        <begin position="27"/>
        <end position="56"/>
    </location>
</feature>
<dbReference type="CDD" id="cd09935">
    <property type="entry name" value="SH2_ABL"/>
    <property type="match status" value="1"/>
</dbReference>
<proteinExistence type="predicted"/>
<dbReference type="PROSITE" id="PS50002">
    <property type="entry name" value="SH3"/>
    <property type="match status" value="1"/>
</dbReference>
<dbReference type="InterPro" id="IPR008266">
    <property type="entry name" value="Tyr_kinase_AS"/>
</dbReference>
<dbReference type="PANTHER" id="PTHR24418">
    <property type="entry name" value="TYROSINE-PROTEIN KINASE"/>
    <property type="match status" value="1"/>
</dbReference>
<dbReference type="Gene3D" id="1.10.510.10">
    <property type="entry name" value="Transferase(Phosphotransferase) domain 1"/>
    <property type="match status" value="1"/>
</dbReference>
<feature type="compositionally biased region" description="Low complexity" evidence="13">
    <location>
        <begin position="631"/>
        <end position="643"/>
    </location>
</feature>
<feature type="compositionally biased region" description="Polar residues" evidence="13">
    <location>
        <begin position="949"/>
        <end position="958"/>
    </location>
</feature>
<feature type="domain" description="SH2" evidence="14">
    <location>
        <begin position="142"/>
        <end position="234"/>
    </location>
</feature>
<feature type="binding site" evidence="12">
    <location>
        <position position="298"/>
    </location>
    <ligand>
        <name>ATP</name>
        <dbReference type="ChEBI" id="CHEBI:30616"/>
    </ligand>
</feature>
<evidence type="ECO:0000256" key="1">
    <source>
        <dbReference type="ARBA" id="ARBA00011903"/>
    </source>
</evidence>
<dbReference type="InterPro" id="IPR017441">
    <property type="entry name" value="Protein_kinase_ATP_BS"/>
</dbReference>
<dbReference type="Pfam" id="PF00017">
    <property type="entry name" value="SH2"/>
    <property type="match status" value="1"/>
</dbReference>
<dbReference type="GO" id="GO:0051129">
    <property type="term" value="P:negative regulation of cellular component organization"/>
    <property type="evidence" value="ECO:0007669"/>
    <property type="project" value="UniProtKB-ARBA"/>
</dbReference>
<dbReference type="PRINTS" id="PR00401">
    <property type="entry name" value="SH2DOMAIN"/>
</dbReference>
<feature type="domain" description="Protein kinase" evidence="16">
    <location>
        <begin position="259"/>
        <end position="515"/>
    </location>
</feature>